<dbReference type="Gene3D" id="3.10.620.30">
    <property type="match status" value="1"/>
</dbReference>
<keyword evidence="3" id="KW-1185">Reference proteome</keyword>
<dbReference type="PANTHER" id="PTHR33490">
    <property type="entry name" value="BLR5614 PROTEIN-RELATED"/>
    <property type="match status" value="1"/>
</dbReference>
<feature type="domain" description="Transglutaminase-like" evidence="1">
    <location>
        <begin position="151"/>
        <end position="211"/>
    </location>
</feature>
<evidence type="ECO:0000313" key="2">
    <source>
        <dbReference type="EMBL" id="RDI48327.1"/>
    </source>
</evidence>
<dbReference type="InterPro" id="IPR038765">
    <property type="entry name" value="Papain-like_cys_pep_sf"/>
</dbReference>
<gene>
    <name evidence="2" type="ORF">DFR68_108158</name>
</gene>
<organism evidence="2 3">
    <name type="scientific">Nocardia mexicana</name>
    <dbReference type="NCBI Taxonomy" id="279262"/>
    <lineage>
        <taxon>Bacteria</taxon>
        <taxon>Bacillati</taxon>
        <taxon>Actinomycetota</taxon>
        <taxon>Actinomycetes</taxon>
        <taxon>Mycobacteriales</taxon>
        <taxon>Nocardiaceae</taxon>
        <taxon>Nocardia</taxon>
    </lineage>
</organism>
<dbReference type="SUPFAM" id="SSF54001">
    <property type="entry name" value="Cysteine proteinases"/>
    <property type="match status" value="1"/>
</dbReference>
<dbReference type="Gene3D" id="2.60.40.2250">
    <property type="match status" value="1"/>
</dbReference>
<protein>
    <submittedName>
        <fullName evidence="2">Transglutaminase superfamily protein</fullName>
    </submittedName>
</protein>
<dbReference type="AlphaFoldDB" id="A0A370GXF2"/>
<sequence>MKRDVSAHLDVEVHAPTVLEFQIAVARLPGIELIESMDFVLDGRSIVPREVYGPHGTRIHVFDSPAGNLRAYYNATVLGSAAPQPASDYDLAVYLRPSRFAESDKLLGFAATEFGCGVDDPDMPARISSWVARRVSYVAGSSDPSDGAVETLLTGSGVCRDYAHLVVALLRAVGVPARIASVYAPGCIPMDFHCVAEAYVRGVWQAFDPSFLAPRPSLVRIATGRDASDIAFLDNHGGAITVNDLSVSAFVDGPLPVDDITRPVSIS</sequence>
<proteinExistence type="predicted"/>
<reference evidence="2 3" key="1">
    <citation type="submission" date="2018-07" db="EMBL/GenBank/DDBJ databases">
        <title>Genomic Encyclopedia of Type Strains, Phase IV (KMG-IV): sequencing the most valuable type-strain genomes for metagenomic binning, comparative biology and taxonomic classification.</title>
        <authorList>
            <person name="Goeker M."/>
        </authorList>
    </citation>
    <scope>NUCLEOTIDE SEQUENCE [LARGE SCALE GENOMIC DNA]</scope>
    <source>
        <strain evidence="2 3">DSM 44952</strain>
    </source>
</reference>
<dbReference type="Proteomes" id="UP000255355">
    <property type="component" value="Unassembled WGS sequence"/>
</dbReference>
<name>A0A370GXF2_9NOCA</name>
<dbReference type="EMBL" id="QQAZ01000008">
    <property type="protein sequence ID" value="RDI48327.1"/>
    <property type="molecule type" value="Genomic_DNA"/>
</dbReference>
<dbReference type="Pfam" id="PF01841">
    <property type="entry name" value="Transglut_core"/>
    <property type="match status" value="1"/>
</dbReference>
<evidence type="ECO:0000259" key="1">
    <source>
        <dbReference type="SMART" id="SM00460"/>
    </source>
</evidence>
<dbReference type="OrthoDB" id="5438043at2"/>
<dbReference type="RefSeq" id="WP_068025522.1">
    <property type="nucleotide sequence ID" value="NZ_QQAZ01000008.1"/>
</dbReference>
<evidence type="ECO:0000313" key="3">
    <source>
        <dbReference type="Proteomes" id="UP000255355"/>
    </source>
</evidence>
<dbReference type="SMART" id="SM00460">
    <property type="entry name" value="TGc"/>
    <property type="match status" value="1"/>
</dbReference>
<dbReference type="InterPro" id="IPR002931">
    <property type="entry name" value="Transglutaminase-like"/>
</dbReference>
<dbReference type="PANTHER" id="PTHR33490:SF12">
    <property type="entry name" value="BLL5557 PROTEIN"/>
    <property type="match status" value="1"/>
</dbReference>
<comment type="caution">
    <text evidence="2">The sequence shown here is derived from an EMBL/GenBank/DDBJ whole genome shotgun (WGS) entry which is preliminary data.</text>
</comment>
<accession>A0A370GXF2</accession>
<dbReference type="STRING" id="1210089.GCA_001613165_05437"/>